<proteinExistence type="predicted"/>
<dbReference type="PANTHER" id="PTHR13304">
    <property type="entry name" value="GLYCOSYLPHOSPHATIDYLINOSITOL ANCHOR ATTACHMENT 1 PROTEIN"/>
    <property type="match status" value="1"/>
</dbReference>
<dbReference type="EMBL" id="JH597779">
    <property type="status" value="NOT_ANNOTATED_CDS"/>
    <property type="molecule type" value="Genomic_DNA"/>
</dbReference>
<dbReference type="Proteomes" id="UP000011713">
    <property type="component" value="Unassembled WGS sequence"/>
</dbReference>
<dbReference type="EnsemblProtists" id="HpaT809495">
    <property type="protein sequence ID" value="HpaP809495"/>
    <property type="gene ID" value="HpaG809495"/>
</dbReference>
<keyword evidence="2" id="KW-1185">Reference proteome</keyword>
<dbReference type="SUPFAM" id="SSF53187">
    <property type="entry name" value="Zn-dependent exopeptidases"/>
    <property type="match status" value="1"/>
</dbReference>
<organism evidence="1 2">
    <name type="scientific">Hyaloperonospora arabidopsidis (strain Emoy2)</name>
    <name type="common">Downy mildew agent</name>
    <name type="synonym">Peronospora arabidopsidis</name>
    <dbReference type="NCBI Taxonomy" id="559515"/>
    <lineage>
        <taxon>Eukaryota</taxon>
        <taxon>Sar</taxon>
        <taxon>Stramenopiles</taxon>
        <taxon>Oomycota</taxon>
        <taxon>Peronosporomycetes</taxon>
        <taxon>Peronosporales</taxon>
        <taxon>Peronosporaceae</taxon>
        <taxon>Hyaloperonospora</taxon>
    </lineage>
</organism>
<evidence type="ECO:0000313" key="1">
    <source>
        <dbReference type="EnsemblProtists" id="HpaP809495"/>
    </source>
</evidence>
<dbReference type="STRING" id="559515.M4BSR1"/>
<reference evidence="1" key="2">
    <citation type="submission" date="2015-06" db="UniProtKB">
        <authorList>
            <consortium name="EnsemblProtists"/>
        </authorList>
    </citation>
    <scope>IDENTIFICATION</scope>
    <source>
        <strain evidence="1">Emoy2</strain>
    </source>
</reference>
<dbReference type="eggNOG" id="ENOG502SZHS">
    <property type="taxonomic scope" value="Eukaryota"/>
</dbReference>
<dbReference type="AlphaFoldDB" id="M4BSR1"/>
<dbReference type="InterPro" id="IPR007246">
    <property type="entry name" value="Gaa1"/>
</dbReference>
<accession>M4BSR1</accession>
<dbReference type="HOGENOM" id="CLU_1477781_0_0_1"/>
<evidence type="ECO:0008006" key="3">
    <source>
        <dbReference type="Google" id="ProtNLM"/>
    </source>
</evidence>
<dbReference type="PANTHER" id="PTHR13304:SF0">
    <property type="entry name" value="GLYCOSYLPHOSPHATIDYLINOSITOL ANCHOR ATTACHMENT 1 PROTEIN"/>
    <property type="match status" value="1"/>
</dbReference>
<dbReference type="Pfam" id="PF04114">
    <property type="entry name" value="Gaa1"/>
    <property type="match status" value="1"/>
</dbReference>
<evidence type="ECO:0000313" key="2">
    <source>
        <dbReference type="Proteomes" id="UP000011713"/>
    </source>
</evidence>
<dbReference type="Gene3D" id="3.40.630.10">
    <property type="entry name" value="Zn peptidases"/>
    <property type="match status" value="1"/>
</dbReference>
<sequence length="183" mass="20249">MLKPRGFNDLGELKCRDTYMSENALLIDLMDAQSDHEEARVVHDMQQKLLGLPDLPSRGCGDNCSAVVNWIDAQMRGLDRVEVYHQEFQLDAMSAPRTNVYGILRASPLADSKEAIVLVTHYCNVGADRGNSSGLSMGLALLTYLANAKWLAKDVILLAADGKVLGRCNVFLSKHWILRPIAH</sequence>
<dbReference type="GO" id="GO:0016255">
    <property type="term" value="P:attachment of GPI anchor to protein"/>
    <property type="evidence" value="ECO:0007669"/>
    <property type="project" value="TreeGrafter"/>
</dbReference>
<protein>
    <recommendedName>
        <fullName evidence="3">Peptidase M28 domain-containing protein</fullName>
    </recommendedName>
</protein>
<dbReference type="GO" id="GO:0042765">
    <property type="term" value="C:GPI-anchor transamidase complex"/>
    <property type="evidence" value="ECO:0007669"/>
    <property type="project" value="InterPro"/>
</dbReference>
<reference evidence="2" key="1">
    <citation type="journal article" date="2010" name="Science">
        <title>Signatures of adaptation to obligate biotrophy in the Hyaloperonospora arabidopsidis genome.</title>
        <authorList>
            <person name="Baxter L."/>
            <person name="Tripathy S."/>
            <person name="Ishaque N."/>
            <person name="Boot N."/>
            <person name="Cabral A."/>
            <person name="Kemen E."/>
            <person name="Thines M."/>
            <person name="Ah-Fong A."/>
            <person name="Anderson R."/>
            <person name="Badejoko W."/>
            <person name="Bittner-Eddy P."/>
            <person name="Boore J.L."/>
            <person name="Chibucos M.C."/>
            <person name="Coates M."/>
            <person name="Dehal P."/>
            <person name="Delehaunty K."/>
            <person name="Dong S."/>
            <person name="Downton P."/>
            <person name="Dumas B."/>
            <person name="Fabro G."/>
            <person name="Fronick C."/>
            <person name="Fuerstenberg S.I."/>
            <person name="Fulton L."/>
            <person name="Gaulin E."/>
            <person name="Govers F."/>
            <person name="Hughes L."/>
            <person name="Humphray S."/>
            <person name="Jiang R.H."/>
            <person name="Judelson H."/>
            <person name="Kamoun S."/>
            <person name="Kyung K."/>
            <person name="Meijer H."/>
            <person name="Minx P."/>
            <person name="Morris P."/>
            <person name="Nelson J."/>
            <person name="Phuntumart V."/>
            <person name="Qutob D."/>
            <person name="Rehmany A."/>
            <person name="Rougon-Cardoso A."/>
            <person name="Ryden P."/>
            <person name="Torto-Alalibo T."/>
            <person name="Studholme D."/>
            <person name="Wang Y."/>
            <person name="Win J."/>
            <person name="Wood J."/>
            <person name="Clifton S.W."/>
            <person name="Rogers J."/>
            <person name="Van den Ackerveken G."/>
            <person name="Jones J.D."/>
            <person name="McDowell J.M."/>
            <person name="Beynon J."/>
            <person name="Tyler B.M."/>
        </authorList>
    </citation>
    <scope>NUCLEOTIDE SEQUENCE [LARGE SCALE GENOMIC DNA]</scope>
    <source>
        <strain evidence="2">Emoy2</strain>
    </source>
</reference>
<dbReference type="InParanoid" id="M4BSR1"/>
<name>M4BSR1_HYAAE</name>
<dbReference type="VEuPathDB" id="FungiDB:HpaG809495"/>